<dbReference type="Proteomes" id="UP000663832">
    <property type="component" value="Unassembled WGS sequence"/>
</dbReference>
<sequence length="505" mass="59866">MDQINQAVDIIVQYIGGNHRQHQDDTVEMTRIPQEHTPSKRPVYIVRQRDITKIQTYFRNKNWLLLPSCTIADTMYLCDQVEYTQKVTKHLQETQAYKIVKRLQSFNGDDGQSYLNGIKERIQWELTNLLNKQSITIEQYQQMIYNNEDDDVQMNSITFLPDTRAGVVVSFRPQMNHATRPTVHITRYLHGFLQTIYDKAACLTTFHNGINVIEAMEIYAKNGSLQHGTRFVTITIEDCEYLFTHEQLLEKLENFLHDYVSPQYKRVLSHETILSLVRLVLETQYFVYDNKLYQQIKGGVSGIPLIKLLINIYLFYWEQQLIQCLYKRKEVFGRSFNKMFFTWNESKQKLCSMLEVIKRKYVHLPIHLSTGSSINYLDIEISQENSILQTKICRSCLTELYTWPYVINYPLEQYMAMIRAILIRAIQSCTNIREFRDEYMLVHSICLFNRFPSDFITSCNHQFFQEFNPSKKDYNYNQISYAHLRQQINMKFKLARLSLSNSVRS</sequence>
<dbReference type="EMBL" id="CAJNOM010001106">
    <property type="protein sequence ID" value="CAF1592142.1"/>
    <property type="molecule type" value="Genomic_DNA"/>
</dbReference>
<dbReference type="OrthoDB" id="9994625at2759"/>
<accession>A0A815GI14</accession>
<evidence type="ECO:0000313" key="3">
    <source>
        <dbReference type="Proteomes" id="UP000663832"/>
    </source>
</evidence>
<dbReference type="Proteomes" id="UP000663877">
    <property type="component" value="Unassembled WGS sequence"/>
</dbReference>
<dbReference type="AlphaFoldDB" id="A0A815GI14"/>
<evidence type="ECO:0000313" key="2">
    <source>
        <dbReference type="EMBL" id="CAF1592142.1"/>
    </source>
</evidence>
<organism evidence="1 4">
    <name type="scientific">Adineta steineri</name>
    <dbReference type="NCBI Taxonomy" id="433720"/>
    <lineage>
        <taxon>Eukaryota</taxon>
        <taxon>Metazoa</taxon>
        <taxon>Spiralia</taxon>
        <taxon>Gnathifera</taxon>
        <taxon>Rotifera</taxon>
        <taxon>Eurotatoria</taxon>
        <taxon>Bdelloidea</taxon>
        <taxon>Adinetida</taxon>
        <taxon>Adinetidae</taxon>
        <taxon>Adineta</taxon>
    </lineage>
</organism>
<protein>
    <submittedName>
        <fullName evidence="1">Uncharacterized protein</fullName>
    </submittedName>
</protein>
<name>A0A815GI14_9BILA</name>
<evidence type="ECO:0000313" key="1">
    <source>
        <dbReference type="EMBL" id="CAF1338859.1"/>
    </source>
</evidence>
<evidence type="ECO:0000313" key="4">
    <source>
        <dbReference type="Proteomes" id="UP000663877"/>
    </source>
</evidence>
<gene>
    <name evidence="1" type="ORF">BJG266_LOCUS34298</name>
    <name evidence="2" type="ORF">QVE165_LOCUS51393</name>
</gene>
<proteinExistence type="predicted"/>
<dbReference type="EMBL" id="CAJNOI010000746">
    <property type="protein sequence ID" value="CAF1338859.1"/>
    <property type="molecule type" value="Genomic_DNA"/>
</dbReference>
<dbReference type="PANTHER" id="PTHR21301:SF10">
    <property type="entry name" value="REVERSE TRANSCRIPTASE DOMAIN-CONTAINING PROTEIN"/>
    <property type="match status" value="1"/>
</dbReference>
<reference evidence="1" key="1">
    <citation type="submission" date="2021-02" db="EMBL/GenBank/DDBJ databases">
        <authorList>
            <person name="Nowell W R."/>
        </authorList>
    </citation>
    <scope>NUCLEOTIDE SEQUENCE</scope>
</reference>
<dbReference type="PANTHER" id="PTHR21301">
    <property type="entry name" value="REVERSE TRANSCRIPTASE"/>
    <property type="match status" value="1"/>
</dbReference>
<keyword evidence="3" id="KW-1185">Reference proteome</keyword>
<comment type="caution">
    <text evidence="1">The sequence shown here is derived from an EMBL/GenBank/DDBJ whole genome shotgun (WGS) entry which is preliminary data.</text>
</comment>